<dbReference type="Pfam" id="PF09336">
    <property type="entry name" value="Vps4_C"/>
    <property type="match status" value="1"/>
</dbReference>
<keyword evidence="7" id="KW-1185">Reference proteome</keyword>
<gene>
    <name evidence="6" type="primary">SAP1</name>
    <name evidence="6" type="ORF">ATY40_BA7503064</name>
</gene>
<feature type="compositionally biased region" description="Low complexity" evidence="4">
    <location>
        <begin position="176"/>
        <end position="195"/>
    </location>
</feature>
<feature type="compositionally biased region" description="Polar residues" evidence="4">
    <location>
        <begin position="208"/>
        <end position="218"/>
    </location>
</feature>
<dbReference type="SMART" id="SM00382">
    <property type="entry name" value="AAA"/>
    <property type="match status" value="1"/>
</dbReference>
<dbReference type="Gene3D" id="3.40.50.300">
    <property type="entry name" value="P-loop containing nucleotide triphosphate hydrolases"/>
    <property type="match status" value="1"/>
</dbReference>
<feature type="compositionally biased region" description="Low complexity" evidence="4">
    <location>
        <begin position="301"/>
        <end position="316"/>
    </location>
</feature>
<dbReference type="EMBL" id="CP014585">
    <property type="protein sequence ID" value="ANZ75504.1"/>
    <property type="molecule type" value="Genomic_DNA"/>
</dbReference>
<evidence type="ECO:0000256" key="4">
    <source>
        <dbReference type="SAM" id="MobiDB-lite"/>
    </source>
</evidence>
<keyword evidence="2" id="KW-0547">Nucleotide-binding</keyword>
<feature type="domain" description="AAA+ ATPase" evidence="5">
    <location>
        <begin position="498"/>
        <end position="643"/>
    </location>
</feature>
<feature type="compositionally biased region" description="Polar residues" evidence="4">
    <location>
        <begin position="335"/>
        <end position="350"/>
    </location>
</feature>
<dbReference type="InterPro" id="IPR050304">
    <property type="entry name" value="MT-severing_AAA_ATPase"/>
</dbReference>
<sequence>MTSPQTFPFKCILGHLLTNSSLPLAHETVMFKRKHKHSQTPLNTLLELYNEVANTALNNIHLEQSGNPAEALQGWKALHTTVLYKLDAVDKVINSIALTDEEEHVLSEIQILQSQSDDHLTRLQTQLSENSQARQKQRSRSNPGSLTSSSLNVPTLRTSNPQPMQTRKRAMQKTLRAPSSNNRSATSNNAKTAASLSWTQDEEHAHRNNWSPSSSLNVNKATKSYSSMFDSFSDTIMTKSDTALKELEREATLRELEKAGNSSKEQRTKSPHLATEENLIDLDTELQSLELTRLKSPPSNSATEPSSAHTSSTPASRKPAYVYKQPSVPKFVITKQKQSYKNPSNTSARPQLTRPPPKSASFASGKKAMNPATASPTKPSSSSKKPSTPRSRSVPTSRKKSPSLSPNRPPTKKDSPSSDSSDNSQDDSDKIDDSEALIASLRGVDPLAAKQILNEIIVHGDEVHWEDIAGLESAKNSLKETVVYPFLRPDLFSGLREPARGMLLFGPPGTGKTMLARAVATESKSTFFSISASSLTSKFLGESEKLVRALFQLAKKLAPAIIFVDEIDSLLSSRNQDGENESSRRIKNEFLVQWSDLTKAAAGRDSGEDLQRVLVLAATNLPWAIDEAARRRFVRRQYIPLPEEETRKAQLSKLLSYQNHTLSNEDFTALVKLTEGFSGSDITALAKDAAMGPLRQLGDKLLMTNKNEIRPVSLEDFKSSLNYIRPSVSKEGLLQFEEWAKLYGSSGV</sequence>
<protein>
    <submittedName>
        <fullName evidence="6">BA75_03064T0</fullName>
    </submittedName>
</protein>
<dbReference type="PROSITE" id="PS00674">
    <property type="entry name" value="AAA"/>
    <property type="match status" value="1"/>
</dbReference>
<evidence type="ECO:0000256" key="1">
    <source>
        <dbReference type="ARBA" id="ARBA00006914"/>
    </source>
</evidence>
<dbReference type="Gene3D" id="1.10.8.60">
    <property type="match status" value="1"/>
</dbReference>
<dbReference type="GO" id="GO:0016887">
    <property type="term" value="F:ATP hydrolysis activity"/>
    <property type="evidence" value="ECO:0007669"/>
    <property type="project" value="InterPro"/>
</dbReference>
<accession>A0A1B2JBS9</accession>
<dbReference type="GO" id="GO:0005524">
    <property type="term" value="F:ATP binding"/>
    <property type="evidence" value="ECO:0007669"/>
    <property type="project" value="UniProtKB-KW"/>
</dbReference>
<dbReference type="AlphaFoldDB" id="A0A1B2JBS9"/>
<evidence type="ECO:0000259" key="5">
    <source>
        <dbReference type="SMART" id="SM00382"/>
    </source>
</evidence>
<reference evidence="6 7" key="1">
    <citation type="submission" date="2016-02" db="EMBL/GenBank/DDBJ databases">
        <title>Comparative genomic and transcriptomic foundation for Pichia pastoris.</title>
        <authorList>
            <person name="Love K.R."/>
            <person name="Shah K.A."/>
            <person name="Whittaker C.A."/>
            <person name="Wu J."/>
            <person name="Bartlett M.C."/>
            <person name="Ma D."/>
            <person name="Leeson R.L."/>
            <person name="Priest M."/>
            <person name="Young S.K."/>
            <person name="Love J.C."/>
        </authorList>
    </citation>
    <scope>NUCLEOTIDE SEQUENCE [LARGE SCALE GENOMIC DNA]</scope>
    <source>
        <strain evidence="6 7">ATCC 28485</strain>
    </source>
</reference>
<evidence type="ECO:0000313" key="7">
    <source>
        <dbReference type="Proteomes" id="UP000094565"/>
    </source>
</evidence>
<dbReference type="InterPro" id="IPR027417">
    <property type="entry name" value="P-loop_NTPase"/>
</dbReference>
<dbReference type="PANTHER" id="PTHR23074:SF17">
    <property type="entry name" value="FIDGETIN-LIKE PROTEIN 1"/>
    <property type="match status" value="1"/>
</dbReference>
<dbReference type="InterPro" id="IPR015415">
    <property type="entry name" value="Spast_Vps4_C"/>
</dbReference>
<proteinExistence type="inferred from homology"/>
<dbReference type="FunFam" id="1.10.8.60:FF:000022">
    <property type="entry name" value="Fidgetin like 1"/>
    <property type="match status" value="1"/>
</dbReference>
<dbReference type="InterPro" id="IPR003593">
    <property type="entry name" value="AAA+_ATPase"/>
</dbReference>
<dbReference type="CDD" id="cd19509">
    <property type="entry name" value="RecA-like_VPS4-like"/>
    <property type="match status" value="1"/>
</dbReference>
<evidence type="ECO:0000256" key="2">
    <source>
        <dbReference type="ARBA" id="ARBA00022741"/>
    </source>
</evidence>
<name>A0A1B2JBS9_PICPA</name>
<feature type="compositionally biased region" description="Basic and acidic residues" evidence="4">
    <location>
        <begin position="255"/>
        <end position="268"/>
    </location>
</feature>
<feature type="region of interest" description="Disordered" evidence="4">
    <location>
        <begin position="255"/>
        <end position="280"/>
    </location>
</feature>
<evidence type="ECO:0000256" key="3">
    <source>
        <dbReference type="ARBA" id="ARBA00022840"/>
    </source>
</evidence>
<dbReference type="Pfam" id="PF17862">
    <property type="entry name" value="AAA_lid_3"/>
    <property type="match status" value="1"/>
</dbReference>
<feature type="region of interest" description="Disordered" evidence="4">
    <location>
        <begin position="128"/>
        <end position="218"/>
    </location>
</feature>
<dbReference type="PANTHER" id="PTHR23074">
    <property type="entry name" value="AAA DOMAIN-CONTAINING"/>
    <property type="match status" value="1"/>
</dbReference>
<keyword evidence="3" id="KW-0067">ATP-binding</keyword>
<dbReference type="Pfam" id="PF00004">
    <property type="entry name" value="AAA"/>
    <property type="match status" value="1"/>
</dbReference>
<dbReference type="Proteomes" id="UP000094565">
    <property type="component" value="Chromosome 2"/>
</dbReference>
<feature type="region of interest" description="Disordered" evidence="4">
    <location>
        <begin position="294"/>
        <end position="430"/>
    </location>
</feature>
<dbReference type="FunFam" id="3.40.50.300:FF:000093">
    <property type="entry name" value="Fidgetin-like 1"/>
    <property type="match status" value="1"/>
</dbReference>
<organism evidence="6 7">
    <name type="scientific">Komagataella pastoris</name>
    <name type="common">Yeast</name>
    <name type="synonym">Pichia pastoris</name>
    <dbReference type="NCBI Taxonomy" id="4922"/>
    <lineage>
        <taxon>Eukaryota</taxon>
        <taxon>Fungi</taxon>
        <taxon>Dikarya</taxon>
        <taxon>Ascomycota</taxon>
        <taxon>Saccharomycotina</taxon>
        <taxon>Pichiomycetes</taxon>
        <taxon>Pichiales</taxon>
        <taxon>Pichiaceae</taxon>
        <taxon>Komagataella</taxon>
    </lineage>
</organism>
<dbReference type="InterPro" id="IPR041569">
    <property type="entry name" value="AAA_lid_3"/>
</dbReference>
<dbReference type="SUPFAM" id="SSF52540">
    <property type="entry name" value="P-loop containing nucleoside triphosphate hydrolases"/>
    <property type="match status" value="1"/>
</dbReference>
<comment type="similarity">
    <text evidence="1">Belongs to the AAA ATPase family.</text>
</comment>
<evidence type="ECO:0000313" key="6">
    <source>
        <dbReference type="EMBL" id="ANZ75504.1"/>
    </source>
</evidence>
<dbReference type="InterPro" id="IPR003959">
    <property type="entry name" value="ATPase_AAA_core"/>
</dbReference>
<dbReference type="InterPro" id="IPR003960">
    <property type="entry name" value="ATPase_AAA_CS"/>
</dbReference>
<feature type="compositionally biased region" description="Polar residues" evidence="4">
    <location>
        <begin position="128"/>
        <end position="165"/>
    </location>
</feature>
<dbReference type="OrthoDB" id="10251136at2759"/>
<feature type="compositionally biased region" description="Low complexity" evidence="4">
    <location>
        <begin position="375"/>
        <end position="396"/>
    </location>
</feature>